<sequence length="468" mass="53172">MRVAEELNLNAKDFVLLYTPNGKDNAERIKELLEKTLGDKVEVMKEVLGDPSPLSDRIEEFKRAKEGFGVDTAIISSAGSSTAAAASKAFDRLIHITFPYGMWSGMTFPYVPRQYQKVVAYEVEFPQDMRNVAVRAEGKRGKGHLKEKVGELIKKVNANVKERCYSGKGERCEPVEVDVEVGIRILKDKRIYSNINHCKEESRWGKEFYECKIANFNLKISNDDIMSKKDLGGIGREVSKALKVMSNLDNVLSNYNLNLEGFKSVFWTSGLLGMELEMEGRSFELKRDDKALILDSSAIFLGFLNYYHKGFNVKVPRCAVYELVHKYTEAVKRSRNKYDLVGQLAWVLADEVSALKLEHPSPPDLCDKAFLQLDALVLENSYLVTEDFGIKETWKRTPLAKIAPLIWIRRSYELSTQKASDVTYYVFQLAAIFEKIDELLREVEGGVVRTYAKIRVEGRGIHNTKLST</sequence>
<dbReference type="KEGG" id="ipc:IPA_08845"/>
<organism evidence="1 2">
    <name type="scientific">Ignicoccus pacificus DSM 13166</name>
    <dbReference type="NCBI Taxonomy" id="940294"/>
    <lineage>
        <taxon>Archaea</taxon>
        <taxon>Thermoproteota</taxon>
        <taxon>Thermoprotei</taxon>
        <taxon>Desulfurococcales</taxon>
        <taxon>Desulfurococcaceae</taxon>
        <taxon>Ignicoccus</taxon>
    </lineage>
</organism>
<dbReference type="AlphaFoldDB" id="A0A977PKG7"/>
<name>A0A977PKG7_9CREN</name>
<protein>
    <submittedName>
        <fullName evidence="1">Uncharacterized protein</fullName>
    </submittedName>
</protein>
<evidence type="ECO:0000313" key="1">
    <source>
        <dbReference type="EMBL" id="UXD22846.1"/>
    </source>
</evidence>
<accession>A0A977PKG7</accession>
<reference evidence="1" key="1">
    <citation type="submission" date="2013-11" db="EMBL/GenBank/DDBJ databases">
        <title>Comparative genomics of Ignicoccus.</title>
        <authorList>
            <person name="Podar M."/>
        </authorList>
    </citation>
    <scope>NUCLEOTIDE SEQUENCE</scope>
    <source>
        <strain evidence="1">DSM 13166</strain>
    </source>
</reference>
<gene>
    <name evidence="1" type="ORF">IPA_08845</name>
</gene>
<proteinExistence type="predicted"/>
<keyword evidence="2" id="KW-1185">Reference proteome</keyword>
<dbReference type="Proteomes" id="UP001063698">
    <property type="component" value="Chromosome"/>
</dbReference>
<dbReference type="EMBL" id="CP006868">
    <property type="protein sequence ID" value="UXD22846.1"/>
    <property type="molecule type" value="Genomic_DNA"/>
</dbReference>
<evidence type="ECO:0000313" key="2">
    <source>
        <dbReference type="Proteomes" id="UP001063698"/>
    </source>
</evidence>